<evidence type="ECO:0000313" key="10">
    <source>
        <dbReference type="Proteomes" id="UP001305779"/>
    </source>
</evidence>
<evidence type="ECO:0000259" key="8">
    <source>
        <dbReference type="Pfam" id="PF04082"/>
    </source>
</evidence>
<reference evidence="9 10" key="1">
    <citation type="journal article" date="2023" name="G3 (Bethesda)">
        <title>A chromosome-level genome assembly of Zasmidium syzygii isolated from banana leaves.</title>
        <authorList>
            <person name="van Westerhoven A.C."/>
            <person name="Mehrabi R."/>
            <person name="Talebi R."/>
            <person name="Steentjes M.B.F."/>
            <person name="Corcolon B."/>
            <person name="Chong P.A."/>
            <person name="Kema G.H.J."/>
            <person name="Seidl M.F."/>
        </authorList>
    </citation>
    <scope>NUCLEOTIDE SEQUENCE [LARGE SCALE GENOMIC DNA]</scope>
    <source>
        <strain evidence="9 10">P124</strain>
    </source>
</reference>
<dbReference type="Proteomes" id="UP001305779">
    <property type="component" value="Unassembled WGS sequence"/>
</dbReference>
<sequence length="420" mass="46675">MGQQGNLSRTPAEVQRHDSVPKPANVEGMREDASAVISPGQDFPAFMDFMESIGLAPEWDFFDFDPQSALSFEEPQVPAFEALGNLSTTLQQTTPGSARSRSSAPTIAELSSVADRAGSEQALTPIQWRLNQNQWQTLAQRCREAVPDLTLPSRPAMSRYLQSYVSKFHKHYPLIHLPTFCPVASPLWLTLIMAAVGAQCIFEAKNSYRLYQAARSLTMEQRRLDSERGMIEQAHRIGMVPTLILLMVFSAWDTDISLLGEALDLQSVVSGDIRRLLSDGLIVSENSSGWERWIQEETHRRVMLISYGYLMVQSTAYDLPPVVLSAEIQDLILPCGSAEWEARAELEWKQAVQHSMSSPVRTGDVLRQLLSGGGIDDGLRFSAVGSFVVLQALIQRIFFARQLHDTSGVALPRGELDVIQ</sequence>
<protein>
    <recommendedName>
        <fullName evidence="8">Xylanolytic transcriptional activator regulatory domain-containing protein</fullName>
    </recommendedName>
</protein>
<keyword evidence="5" id="KW-0862">Zinc</keyword>
<evidence type="ECO:0000256" key="4">
    <source>
        <dbReference type="ARBA" id="ARBA00022771"/>
    </source>
</evidence>
<dbReference type="PANTHER" id="PTHR40626:SF10">
    <property type="entry name" value="C2H2-TYPE DOMAIN-CONTAINING PROTEIN"/>
    <property type="match status" value="1"/>
</dbReference>
<dbReference type="InterPro" id="IPR051059">
    <property type="entry name" value="VerF-like"/>
</dbReference>
<dbReference type="EMBL" id="JAXOVC010000007">
    <property type="protein sequence ID" value="KAK4498673.1"/>
    <property type="molecule type" value="Genomic_DNA"/>
</dbReference>
<evidence type="ECO:0000256" key="3">
    <source>
        <dbReference type="ARBA" id="ARBA00022737"/>
    </source>
</evidence>
<dbReference type="PANTHER" id="PTHR40626">
    <property type="entry name" value="MIP31509P"/>
    <property type="match status" value="1"/>
</dbReference>
<keyword evidence="2" id="KW-0479">Metal-binding</keyword>
<keyword evidence="6" id="KW-0539">Nucleus</keyword>
<feature type="region of interest" description="Disordered" evidence="7">
    <location>
        <begin position="1"/>
        <end position="29"/>
    </location>
</feature>
<evidence type="ECO:0000313" key="9">
    <source>
        <dbReference type="EMBL" id="KAK4498673.1"/>
    </source>
</evidence>
<feature type="domain" description="Xylanolytic transcriptional activator regulatory" evidence="8">
    <location>
        <begin position="161"/>
        <end position="352"/>
    </location>
</feature>
<keyword evidence="10" id="KW-1185">Reference proteome</keyword>
<comment type="caution">
    <text evidence="9">The sequence shown here is derived from an EMBL/GenBank/DDBJ whole genome shotgun (WGS) entry which is preliminary data.</text>
</comment>
<dbReference type="InterPro" id="IPR007219">
    <property type="entry name" value="XnlR_reg_dom"/>
</dbReference>
<gene>
    <name evidence="9" type="ORF">PRZ48_009183</name>
</gene>
<dbReference type="Pfam" id="PF04082">
    <property type="entry name" value="Fungal_trans"/>
    <property type="match status" value="1"/>
</dbReference>
<keyword evidence="4" id="KW-0863">Zinc-finger</keyword>
<proteinExistence type="predicted"/>
<organism evidence="9 10">
    <name type="scientific">Zasmidium cellare</name>
    <name type="common">Wine cellar mold</name>
    <name type="synonym">Racodium cellare</name>
    <dbReference type="NCBI Taxonomy" id="395010"/>
    <lineage>
        <taxon>Eukaryota</taxon>
        <taxon>Fungi</taxon>
        <taxon>Dikarya</taxon>
        <taxon>Ascomycota</taxon>
        <taxon>Pezizomycotina</taxon>
        <taxon>Dothideomycetes</taxon>
        <taxon>Dothideomycetidae</taxon>
        <taxon>Mycosphaerellales</taxon>
        <taxon>Mycosphaerellaceae</taxon>
        <taxon>Zasmidium</taxon>
    </lineage>
</organism>
<keyword evidence="3" id="KW-0677">Repeat</keyword>
<name>A0ABR0EC17_ZASCE</name>
<evidence type="ECO:0000256" key="5">
    <source>
        <dbReference type="ARBA" id="ARBA00022833"/>
    </source>
</evidence>
<evidence type="ECO:0000256" key="1">
    <source>
        <dbReference type="ARBA" id="ARBA00004123"/>
    </source>
</evidence>
<evidence type="ECO:0000256" key="6">
    <source>
        <dbReference type="ARBA" id="ARBA00023242"/>
    </source>
</evidence>
<accession>A0ABR0EC17</accession>
<evidence type="ECO:0000256" key="7">
    <source>
        <dbReference type="SAM" id="MobiDB-lite"/>
    </source>
</evidence>
<comment type="subcellular location">
    <subcellularLocation>
        <location evidence="1">Nucleus</location>
    </subcellularLocation>
</comment>
<evidence type="ECO:0000256" key="2">
    <source>
        <dbReference type="ARBA" id="ARBA00022723"/>
    </source>
</evidence>
<dbReference type="CDD" id="cd12148">
    <property type="entry name" value="fungal_TF_MHR"/>
    <property type="match status" value="1"/>
</dbReference>